<comment type="caution">
    <text evidence="1">The sequence shown here is derived from an EMBL/GenBank/DDBJ whole genome shotgun (WGS) entry which is preliminary data.</text>
</comment>
<evidence type="ECO:0000313" key="1">
    <source>
        <dbReference type="EMBL" id="MEF3833066.1"/>
    </source>
</evidence>
<reference evidence="1 2" key="1">
    <citation type="submission" date="2022-09" db="EMBL/GenBank/DDBJ databases">
        <title>Genome sequencing of Flavivirga sp. MEBiC05379.</title>
        <authorList>
            <person name="Oh H.-M."/>
            <person name="Kwon K.K."/>
            <person name="Park M.J."/>
            <person name="Yang S.-H."/>
        </authorList>
    </citation>
    <scope>NUCLEOTIDE SEQUENCE [LARGE SCALE GENOMIC DNA]</scope>
    <source>
        <strain evidence="1 2">MEBiC05379</strain>
    </source>
</reference>
<gene>
    <name evidence="1" type="ORF">N1F79_07980</name>
</gene>
<evidence type="ECO:0000313" key="2">
    <source>
        <dbReference type="Proteomes" id="UP001337305"/>
    </source>
</evidence>
<dbReference type="RefSeq" id="WP_303305416.1">
    <property type="nucleotide sequence ID" value="NZ_JAODOP010000004.1"/>
</dbReference>
<dbReference type="Proteomes" id="UP001337305">
    <property type="component" value="Unassembled WGS sequence"/>
</dbReference>
<keyword evidence="2" id="KW-1185">Reference proteome</keyword>
<proteinExistence type="predicted"/>
<accession>A0ABU7XRN2</accession>
<protein>
    <submittedName>
        <fullName evidence="1">Uncharacterized protein</fullName>
    </submittedName>
</protein>
<sequence length="94" mass="10768">MTNLNKLYALYDISIRKEQEALKDLLTNHLPKEYTSKVIDKLSANKVIVDSQTVRNTKAGISKNILVFNAIVEIAKEYKTMSNRLKKNLKNNTN</sequence>
<dbReference type="EMBL" id="JAODOP010000004">
    <property type="protein sequence ID" value="MEF3833066.1"/>
    <property type="molecule type" value="Genomic_DNA"/>
</dbReference>
<organism evidence="1 2">
    <name type="scientific">Flavivirga spongiicola</name>
    <dbReference type="NCBI Taxonomy" id="421621"/>
    <lineage>
        <taxon>Bacteria</taxon>
        <taxon>Pseudomonadati</taxon>
        <taxon>Bacteroidota</taxon>
        <taxon>Flavobacteriia</taxon>
        <taxon>Flavobacteriales</taxon>
        <taxon>Flavobacteriaceae</taxon>
        <taxon>Flavivirga</taxon>
    </lineage>
</organism>
<name>A0ABU7XRN2_9FLAO</name>